<dbReference type="InterPro" id="IPR032675">
    <property type="entry name" value="LRR_dom_sf"/>
</dbReference>
<evidence type="ECO:0000313" key="1">
    <source>
        <dbReference type="EMBL" id="CAB9497759.1"/>
    </source>
</evidence>
<evidence type="ECO:0000313" key="2">
    <source>
        <dbReference type="Proteomes" id="UP001153069"/>
    </source>
</evidence>
<protein>
    <submittedName>
        <fullName evidence="1">Uncharacterized protein</fullName>
    </submittedName>
</protein>
<dbReference type="Proteomes" id="UP001153069">
    <property type="component" value="Unassembled WGS sequence"/>
</dbReference>
<name>A0A9N8DBK8_9STRA</name>
<dbReference type="SUPFAM" id="SSF52047">
    <property type="entry name" value="RNI-like"/>
    <property type="match status" value="1"/>
</dbReference>
<keyword evidence="2" id="KW-1185">Reference proteome</keyword>
<dbReference type="OrthoDB" id="120976at2759"/>
<dbReference type="Gene3D" id="3.80.10.10">
    <property type="entry name" value="Ribonuclease Inhibitor"/>
    <property type="match status" value="1"/>
</dbReference>
<dbReference type="AlphaFoldDB" id="A0A9N8DBK8"/>
<reference evidence="1" key="1">
    <citation type="submission" date="2020-06" db="EMBL/GenBank/DDBJ databases">
        <authorList>
            <consortium name="Plant Systems Biology data submission"/>
        </authorList>
    </citation>
    <scope>NUCLEOTIDE SEQUENCE</scope>
    <source>
        <strain evidence="1">D6</strain>
    </source>
</reference>
<accession>A0A9N8DBK8</accession>
<organism evidence="1 2">
    <name type="scientific">Seminavis robusta</name>
    <dbReference type="NCBI Taxonomy" id="568900"/>
    <lineage>
        <taxon>Eukaryota</taxon>
        <taxon>Sar</taxon>
        <taxon>Stramenopiles</taxon>
        <taxon>Ochrophyta</taxon>
        <taxon>Bacillariophyta</taxon>
        <taxon>Bacillariophyceae</taxon>
        <taxon>Bacillariophycidae</taxon>
        <taxon>Naviculales</taxon>
        <taxon>Naviculaceae</taxon>
        <taxon>Seminavis</taxon>
    </lineage>
</organism>
<sequence length="426" mass="47791">MSLLEIDDLNTAVSLHGEPLDPSDDGIDTLIRSILSCRRISRGFVEERFLERLSEAKLQNIFRALVRRPALESLKCCGLRDRSFTALVKAIRQSPHPPPLTRLWIIGLALAPTFSSTGSTSSTTGLELLIEALSNVPTLQAVNLLLIAPEGYTIESSVNVEFRSNEGILWEVGAFDHYSAVMIPRCFRYNSDRWTNIKVSGVDVSGVAIHAISDILASLDPSRSALDRMEIRLDACNQQAVRRIANVLAQQQDHRGLKELSLQVEENLQSSVPIMASISEMLVTNSCLEWLQLSRSLFHDQSACCLARCLTQNQTLKVLDLTYETPAGRHPVTEDKGYKALLEMLKVNQIVEVIPTYDLDHDSPVFDQIEYYLKLNESGVRRVQLSVNTHYEEFLELLESEGDDLDCVFYLLSKNPSLFRRMQAGP</sequence>
<comment type="caution">
    <text evidence="1">The sequence shown here is derived from an EMBL/GenBank/DDBJ whole genome shotgun (WGS) entry which is preliminary data.</text>
</comment>
<dbReference type="PANTHER" id="PTHR24114">
    <property type="entry name" value="LEUCINE RICH REPEAT FAMILY PROTEIN"/>
    <property type="match status" value="1"/>
</dbReference>
<dbReference type="EMBL" id="CAICTM010000025">
    <property type="protein sequence ID" value="CAB9497759.1"/>
    <property type="molecule type" value="Genomic_DNA"/>
</dbReference>
<proteinExistence type="predicted"/>
<dbReference type="PANTHER" id="PTHR24114:SF2">
    <property type="entry name" value="F-BOX DOMAIN-CONTAINING PROTEIN-RELATED"/>
    <property type="match status" value="1"/>
</dbReference>
<dbReference type="InterPro" id="IPR052394">
    <property type="entry name" value="LRR-containing"/>
</dbReference>
<gene>
    <name evidence="1" type="ORF">SEMRO_25_G017020.1</name>
</gene>